<feature type="transmembrane region" description="Helical" evidence="1">
    <location>
        <begin position="6"/>
        <end position="27"/>
    </location>
</feature>
<feature type="transmembrane region" description="Helical" evidence="1">
    <location>
        <begin position="71"/>
        <end position="90"/>
    </location>
</feature>
<gene>
    <name evidence="2" type="ORF">ACFOEE_04320</name>
</gene>
<evidence type="ECO:0000256" key="1">
    <source>
        <dbReference type="SAM" id="Phobius"/>
    </source>
</evidence>
<sequence>MSYVAVKHLHVLLVVLSIVLFYTRAGARIFSSKLANNKAIFITSHSIDTALLISAIALVVMAGWSPLATPWLMEKIILVVAYIGLGVVAAKTTKQSLRVTLVLVVTAILALIGHLAMSKNGFLLS</sequence>
<feature type="transmembrane region" description="Helical" evidence="1">
    <location>
        <begin position="97"/>
        <end position="117"/>
    </location>
</feature>
<dbReference type="PANTHER" id="PTHR39594">
    <property type="entry name" value="PROTEIN YCHQ"/>
    <property type="match status" value="1"/>
</dbReference>
<name>A0ABV7CGM0_9GAMM</name>
<evidence type="ECO:0000313" key="3">
    <source>
        <dbReference type="Proteomes" id="UP001595453"/>
    </source>
</evidence>
<dbReference type="PANTHER" id="PTHR39594:SF1">
    <property type="entry name" value="PROTEIN YCHQ"/>
    <property type="match status" value="1"/>
</dbReference>
<comment type="caution">
    <text evidence="2">The sequence shown here is derived from an EMBL/GenBank/DDBJ whole genome shotgun (WGS) entry which is preliminary data.</text>
</comment>
<proteinExistence type="predicted"/>
<feature type="transmembrane region" description="Helical" evidence="1">
    <location>
        <begin position="39"/>
        <end position="65"/>
    </location>
</feature>
<dbReference type="Proteomes" id="UP001595453">
    <property type="component" value="Unassembled WGS sequence"/>
</dbReference>
<protein>
    <submittedName>
        <fullName evidence="2">SirB2 family protein</fullName>
    </submittedName>
</protein>
<dbReference type="PIRSF" id="PIRSF005610">
    <property type="entry name" value="SirB"/>
    <property type="match status" value="1"/>
</dbReference>
<keyword evidence="3" id="KW-1185">Reference proteome</keyword>
<keyword evidence="1" id="KW-0812">Transmembrane</keyword>
<dbReference type="InterPro" id="IPR007360">
    <property type="entry name" value="SirB"/>
</dbReference>
<dbReference type="RefSeq" id="WP_377121292.1">
    <property type="nucleotide sequence ID" value="NZ_JBHRSD010000010.1"/>
</dbReference>
<evidence type="ECO:0000313" key="2">
    <source>
        <dbReference type="EMBL" id="MFC3031743.1"/>
    </source>
</evidence>
<reference evidence="3" key="1">
    <citation type="journal article" date="2019" name="Int. J. Syst. Evol. Microbiol.">
        <title>The Global Catalogue of Microorganisms (GCM) 10K type strain sequencing project: providing services to taxonomists for standard genome sequencing and annotation.</title>
        <authorList>
            <consortium name="The Broad Institute Genomics Platform"/>
            <consortium name="The Broad Institute Genome Sequencing Center for Infectious Disease"/>
            <person name="Wu L."/>
            <person name="Ma J."/>
        </authorList>
    </citation>
    <scope>NUCLEOTIDE SEQUENCE [LARGE SCALE GENOMIC DNA]</scope>
    <source>
        <strain evidence="3">KCTC 42730</strain>
    </source>
</reference>
<dbReference type="Pfam" id="PF04247">
    <property type="entry name" value="SirB"/>
    <property type="match status" value="1"/>
</dbReference>
<keyword evidence="1" id="KW-0472">Membrane</keyword>
<keyword evidence="1" id="KW-1133">Transmembrane helix</keyword>
<accession>A0ABV7CGM0</accession>
<organism evidence="2 3">
    <name type="scientific">Pseudoalteromonas fenneropenaei</name>
    <dbReference type="NCBI Taxonomy" id="1737459"/>
    <lineage>
        <taxon>Bacteria</taxon>
        <taxon>Pseudomonadati</taxon>
        <taxon>Pseudomonadota</taxon>
        <taxon>Gammaproteobacteria</taxon>
        <taxon>Alteromonadales</taxon>
        <taxon>Pseudoalteromonadaceae</taxon>
        <taxon>Pseudoalteromonas</taxon>
    </lineage>
</organism>
<dbReference type="EMBL" id="JBHRSD010000010">
    <property type="protein sequence ID" value="MFC3031743.1"/>
    <property type="molecule type" value="Genomic_DNA"/>
</dbReference>